<evidence type="ECO:0000313" key="7">
    <source>
        <dbReference type="EMBL" id="QCK84980.1"/>
    </source>
</evidence>
<comment type="similarity">
    <text evidence="2">Belongs to the oxidase-dependent Fe transporter (OFeT) (TC 9.A.10.1) family.</text>
</comment>
<feature type="transmembrane region" description="Helical" evidence="6">
    <location>
        <begin position="74"/>
        <end position="94"/>
    </location>
</feature>
<dbReference type="PANTHER" id="PTHR31632:SF2">
    <property type="entry name" value="PLASMA MEMBRANE IRON PERMEASE"/>
    <property type="match status" value="1"/>
</dbReference>
<keyword evidence="4 6" id="KW-1133">Transmembrane helix</keyword>
<feature type="transmembrane region" description="Helical" evidence="6">
    <location>
        <begin position="114"/>
        <end position="131"/>
    </location>
</feature>
<feature type="transmembrane region" description="Helical" evidence="6">
    <location>
        <begin position="44"/>
        <end position="62"/>
    </location>
</feature>
<keyword evidence="5 6" id="KW-0472">Membrane</keyword>
<dbReference type="InterPro" id="IPR004923">
    <property type="entry name" value="FTR1/Fip1/EfeU"/>
</dbReference>
<keyword evidence="8" id="KW-1185">Reference proteome</keyword>
<feature type="transmembrane region" description="Helical" evidence="6">
    <location>
        <begin position="237"/>
        <end position="256"/>
    </location>
</feature>
<evidence type="ECO:0000256" key="5">
    <source>
        <dbReference type="ARBA" id="ARBA00023136"/>
    </source>
</evidence>
<dbReference type="EMBL" id="CP039865">
    <property type="protein sequence ID" value="QCK84980.1"/>
    <property type="molecule type" value="Genomic_DNA"/>
</dbReference>
<name>A0A4D7QA63_9HYPH</name>
<dbReference type="PANTHER" id="PTHR31632">
    <property type="entry name" value="IRON TRANSPORTER FTH1"/>
    <property type="match status" value="1"/>
</dbReference>
<dbReference type="Pfam" id="PF03239">
    <property type="entry name" value="FTR1"/>
    <property type="match status" value="1"/>
</dbReference>
<dbReference type="GO" id="GO:0033573">
    <property type="term" value="C:high-affinity iron permease complex"/>
    <property type="evidence" value="ECO:0007669"/>
    <property type="project" value="InterPro"/>
</dbReference>
<accession>A0A4D7QA63</accession>
<evidence type="ECO:0000256" key="3">
    <source>
        <dbReference type="ARBA" id="ARBA00022692"/>
    </source>
</evidence>
<protein>
    <submittedName>
        <fullName evidence="7">Iron permease FTR1</fullName>
    </submittedName>
</protein>
<evidence type="ECO:0000256" key="6">
    <source>
        <dbReference type="SAM" id="Phobius"/>
    </source>
</evidence>
<keyword evidence="3 6" id="KW-0812">Transmembrane</keyword>
<dbReference type="OrthoDB" id="8215804at2"/>
<comment type="subcellular location">
    <subcellularLocation>
        <location evidence="1">Membrane</location>
        <topology evidence="1">Multi-pass membrane protein</topology>
    </subcellularLocation>
</comment>
<sequence length="267" mass="28358">MNGWSIALQSGSILLREGLEALLVVAALAAFLRRAGESARVPMLYVGVAAAIVASLIAAWVFETWFGGAHDDRVEGVVMIVAAGLMFYVSGWLLLRQDPRRWQADLNEAAGRAIATGSAMSFSLLAFLAVFREGAETVLFLHALAKTNGGWSAALLAGLLGATVLLMVVFVVIEWVAVRLPLKPVFLVTSAFLFLMGLKFIGSAVQEFQEQAIIDVHPADVPQWAIDAGMNPSWEAIGIQLVIIALALAGLALAMLRHRPAGAAATP</sequence>
<feature type="transmembrane region" description="Helical" evidence="6">
    <location>
        <begin position="151"/>
        <end position="173"/>
    </location>
</feature>
<evidence type="ECO:0000256" key="1">
    <source>
        <dbReference type="ARBA" id="ARBA00004141"/>
    </source>
</evidence>
<feature type="transmembrane region" description="Helical" evidence="6">
    <location>
        <begin position="13"/>
        <end position="32"/>
    </location>
</feature>
<dbReference type="AlphaFoldDB" id="A0A4D7QA63"/>
<reference evidence="7 8" key="1">
    <citation type="submission" date="2019-04" db="EMBL/GenBank/DDBJ databases">
        <title>Phreatobacter aquaticus sp. nov.</title>
        <authorList>
            <person name="Choi A."/>
            <person name="Baek K."/>
        </authorList>
    </citation>
    <scope>NUCLEOTIDE SEQUENCE [LARGE SCALE GENOMIC DNA]</scope>
    <source>
        <strain evidence="7 8">NMCR1094</strain>
    </source>
</reference>
<proteinExistence type="inferred from homology"/>
<evidence type="ECO:0000313" key="8">
    <source>
        <dbReference type="Proteomes" id="UP000298588"/>
    </source>
</evidence>
<evidence type="ECO:0000256" key="4">
    <source>
        <dbReference type="ARBA" id="ARBA00022989"/>
    </source>
</evidence>
<dbReference type="GO" id="GO:0015093">
    <property type="term" value="F:ferrous iron transmembrane transporter activity"/>
    <property type="evidence" value="ECO:0007669"/>
    <property type="project" value="TreeGrafter"/>
</dbReference>
<feature type="transmembrane region" description="Helical" evidence="6">
    <location>
        <begin position="185"/>
        <end position="205"/>
    </location>
</feature>
<organism evidence="7 8">
    <name type="scientific">Phreatobacter aquaticus</name>
    <dbReference type="NCBI Taxonomy" id="2570229"/>
    <lineage>
        <taxon>Bacteria</taxon>
        <taxon>Pseudomonadati</taxon>
        <taxon>Pseudomonadota</taxon>
        <taxon>Alphaproteobacteria</taxon>
        <taxon>Hyphomicrobiales</taxon>
        <taxon>Phreatobacteraceae</taxon>
        <taxon>Phreatobacter</taxon>
    </lineage>
</organism>
<gene>
    <name evidence="7" type="ORF">E8L99_03910</name>
</gene>
<evidence type="ECO:0000256" key="2">
    <source>
        <dbReference type="ARBA" id="ARBA00008333"/>
    </source>
</evidence>
<dbReference type="Proteomes" id="UP000298588">
    <property type="component" value="Chromosome"/>
</dbReference>
<dbReference type="KEGG" id="paqt:E8L99_03910"/>
<dbReference type="RefSeq" id="WP_137098314.1">
    <property type="nucleotide sequence ID" value="NZ_CP039865.1"/>
</dbReference>